<proteinExistence type="predicted"/>
<keyword evidence="2" id="KW-0456">Lyase</keyword>
<organism evidence="3 4">
    <name type="scientific">Phyllobacterium leguminum</name>
    <dbReference type="NCBI Taxonomy" id="314237"/>
    <lineage>
        <taxon>Bacteria</taxon>
        <taxon>Pseudomonadati</taxon>
        <taxon>Pseudomonadota</taxon>
        <taxon>Alphaproteobacteria</taxon>
        <taxon>Hyphomicrobiales</taxon>
        <taxon>Phyllobacteriaceae</taxon>
        <taxon>Phyllobacterium</taxon>
    </lineage>
</organism>
<dbReference type="InterPro" id="IPR013024">
    <property type="entry name" value="GGCT-like"/>
</dbReference>
<dbReference type="EC" id="4.3.2.7" evidence="1"/>
<dbReference type="RefSeq" id="WP_110750067.1">
    <property type="nucleotide sequence ID" value="NZ_QJTF01000005.1"/>
</dbReference>
<dbReference type="AlphaFoldDB" id="A0A318T6P9"/>
<dbReference type="CDD" id="cd06661">
    <property type="entry name" value="GGCT_like"/>
    <property type="match status" value="1"/>
</dbReference>
<dbReference type="SUPFAM" id="SSF110857">
    <property type="entry name" value="Gamma-glutamyl cyclotransferase-like"/>
    <property type="match status" value="1"/>
</dbReference>
<comment type="caution">
    <text evidence="3">The sequence shown here is derived from an EMBL/GenBank/DDBJ whole genome shotgun (WGS) entry which is preliminary data.</text>
</comment>
<evidence type="ECO:0000313" key="4">
    <source>
        <dbReference type="Proteomes" id="UP000247454"/>
    </source>
</evidence>
<dbReference type="Gene3D" id="3.10.490.10">
    <property type="entry name" value="Gamma-glutamyl cyclotransferase-like"/>
    <property type="match status" value="1"/>
</dbReference>
<sequence length="176" mass="19326">MSDFWVFGYGSLMWKPGFAHMETARALLHGYRRALCIHSNVHRGTPEQPGLVLGLDRGGSCLGLAFRVPGELMDEVLVYLRAREMINNVYVEKHLPLRLADGRQVTALAYVADRSHRQYAGALPAIEAAAIVGRASGQSGANTEYVMSTVDHLRKMGIRDHRLENVAALLAGLTSI</sequence>
<dbReference type="PANTHER" id="PTHR12192:SF2">
    <property type="entry name" value="GLUTATHIONE-SPECIFIC GAMMA-GLUTAMYLCYCLOTRANSFERASE 2"/>
    <property type="match status" value="1"/>
</dbReference>
<reference evidence="3 4" key="1">
    <citation type="submission" date="2018-06" db="EMBL/GenBank/DDBJ databases">
        <title>Genomic Encyclopedia of Type Strains, Phase III (KMG-III): the genomes of soil and plant-associated and newly described type strains.</title>
        <authorList>
            <person name="Whitman W."/>
        </authorList>
    </citation>
    <scope>NUCLEOTIDE SEQUENCE [LARGE SCALE GENOMIC DNA]</scope>
    <source>
        <strain evidence="3 4">ORS 1419</strain>
    </source>
</reference>
<dbReference type="InterPro" id="IPR006840">
    <property type="entry name" value="ChaC"/>
</dbReference>
<dbReference type="GO" id="GO:0005737">
    <property type="term" value="C:cytoplasm"/>
    <property type="evidence" value="ECO:0007669"/>
    <property type="project" value="TreeGrafter"/>
</dbReference>
<name>A0A318T6P9_9HYPH</name>
<evidence type="ECO:0000313" key="3">
    <source>
        <dbReference type="EMBL" id="PYE89022.1"/>
    </source>
</evidence>
<dbReference type="Pfam" id="PF04752">
    <property type="entry name" value="ChaC"/>
    <property type="match status" value="1"/>
</dbReference>
<protein>
    <recommendedName>
        <fullName evidence="1">glutathione-specific gamma-glutamylcyclotransferase</fullName>
        <ecNumber evidence="1">4.3.2.7</ecNumber>
    </recommendedName>
</protein>
<dbReference type="GO" id="GO:0061928">
    <property type="term" value="F:glutathione specific gamma-glutamylcyclotransferase activity"/>
    <property type="evidence" value="ECO:0007669"/>
    <property type="project" value="UniProtKB-EC"/>
</dbReference>
<evidence type="ECO:0000256" key="1">
    <source>
        <dbReference type="ARBA" id="ARBA00012344"/>
    </source>
</evidence>
<dbReference type="PANTHER" id="PTHR12192">
    <property type="entry name" value="CATION TRANSPORT PROTEIN CHAC-RELATED"/>
    <property type="match status" value="1"/>
</dbReference>
<dbReference type="InterPro" id="IPR036568">
    <property type="entry name" value="GGCT-like_sf"/>
</dbReference>
<evidence type="ECO:0000256" key="2">
    <source>
        <dbReference type="ARBA" id="ARBA00023239"/>
    </source>
</evidence>
<accession>A0A318T6P9</accession>
<dbReference type="Proteomes" id="UP000247454">
    <property type="component" value="Unassembled WGS sequence"/>
</dbReference>
<dbReference type="EMBL" id="QJTF01000005">
    <property type="protein sequence ID" value="PYE89022.1"/>
    <property type="molecule type" value="Genomic_DNA"/>
</dbReference>
<dbReference type="OrthoDB" id="9795692at2"/>
<dbReference type="GO" id="GO:0006751">
    <property type="term" value="P:glutathione catabolic process"/>
    <property type="evidence" value="ECO:0007669"/>
    <property type="project" value="InterPro"/>
</dbReference>
<gene>
    <name evidence="3" type="ORF">C7477_105123</name>
</gene>
<keyword evidence="4" id="KW-1185">Reference proteome</keyword>